<feature type="region of interest" description="Disordered" evidence="1">
    <location>
        <begin position="1"/>
        <end position="20"/>
    </location>
</feature>
<dbReference type="EMBL" id="CP013189">
    <property type="protein sequence ID" value="ALO47149.1"/>
    <property type="molecule type" value="Genomic_DNA"/>
</dbReference>
<organism evidence="2 3">
    <name type="scientific">Pseudohongiella spirulinae</name>
    <dbReference type="NCBI Taxonomy" id="1249552"/>
    <lineage>
        <taxon>Bacteria</taxon>
        <taxon>Pseudomonadati</taxon>
        <taxon>Pseudomonadota</taxon>
        <taxon>Gammaproteobacteria</taxon>
        <taxon>Pseudomonadales</taxon>
        <taxon>Pseudohongiellaceae</taxon>
        <taxon>Pseudohongiella</taxon>
    </lineage>
</organism>
<dbReference type="KEGG" id="pspi:PS2015_2515"/>
<evidence type="ECO:0000313" key="3">
    <source>
        <dbReference type="Proteomes" id="UP000065641"/>
    </source>
</evidence>
<sequence>MSTLNHSRTERLDVRASAPVKQLLQEAASEEVAHPAAAPQEPGPESQAISLQKPIRGISCGE</sequence>
<protein>
    <submittedName>
        <fullName evidence="2">Uncharacterized protein</fullName>
    </submittedName>
</protein>
<reference evidence="2 3" key="1">
    <citation type="submission" date="2015-11" db="EMBL/GenBank/DDBJ databases">
        <authorList>
            <person name="Zhang Y."/>
            <person name="Guo Z."/>
        </authorList>
    </citation>
    <scope>NUCLEOTIDE SEQUENCE [LARGE SCALE GENOMIC DNA]</scope>
    <source>
        <strain evidence="2 3">KCTC 32221</strain>
    </source>
</reference>
<gene>
    <name evidence="2" type="ORF">PS2015_2515</name>
</gene>
<feature type="region of interest" description="Disordered" evidence="1">
    <location>
        <begin position="25"/>
        <end position="62"/>
    </location>
</feature>
<keyword evidence="3" id="KW-1185">Reference proteome</keyword>
<evidence type="ECO:0000313" key="2">
    <source>
        <dbReference type="EMBL" id="ALO47149.1"/>
    </source>
</evidence>
<proteinExistence type="predicted"/>
<dbReference type="PATRIC" id="fig|1249552.3.peg.2531"/>
<accession>A0A0S2KFQ1</accession>
<evidence type="ECO:0000256" key="1">
    <source>
        <dbReference type="SAM" id="MobiDB-lite"/>
    </source>
</evidence>
<dbReference type="AlphaFoldDB" id="A0A0S2KFQ1"/>
<dbReference type="Proteomes" id="UP000065641">
    <property type="component" value="Chromosome"/>
</dbReference>
<dbReference type="STRING" id="1249552.PS2015_2515"/>
<name>A0A0S2KFQ1_9GAMM</name>